<evidence type="ECO:0000313" key="2">
    <source>
        <dbReference type="Proteomes" id="UP000182063"/>
    </source>
</evidence>
<gene>
    <name evidence="1" type="ORF">BSL82_15700</name>
</gene>
<reference evidence="2" key="1">
    <citation type="submission" date="2016-11" db="EMBL/GenBank/DDBJ databases">
        <title>Complete Genome Sequence of alachlor-degrading Sphingomonas sp. strain JJ-A5.</title>
        <authorList>
            <person name="Lee H."/>
            <person name="Ka J.-O."/>
        </authorList>
    </citation>
    <scope>NUCLEOTIDE SEQUENCE [LARGE SCALE GENOMIC DNA]</scope>
    <source>
        <strain evidence="2">JJ-A5</strain>
    </source>
</reference>
<dbReference type="STRING" id="1921510.BSL82_15700"/>
<protein>
    <submittedName>
        <fullName evidence="1">Uncharacterized protein</fullName>
    </submittedName>
</protein>
<sequence>MTNAQHTPGPLGVTDEGDISSPKGRIAICNTLMVADCPQEEWEGNARLLAAAYTSYDKHFGPNAIAAAEADLLGEALEAVREAWEMLPPIDPAHPNMGRYDRIRALLTKAGKAGQ</sequence>
<proteinExistence type="predicted"/>
<accession>A0A1L3ZY79</accession>
<dbReference type="AlphaFoldDB" id="A0A1L3ZY79"/>
<name>A0A1L3ZY79_9SPHN</name>
<evidence type="ECO:0000313" key="1">
    <source>
        <dbReference type="EMBL" id="API60549.1"/>
    </source>
</evidence>
<dbReference type="KEGG" id="sphj:BSL82_15700"/>
<dbReference type="Proteomes" id="UP000182063">
    <property type="component" value="Chromosome"/>
</dbReference>
<keyword evidence="2" id="KW-1185">Reference proteome</keyword>
<dbReference type="OrthoDB" id="5525824at2"/>
<organism evidence="1 2">
    <name type="scientific">Tardibacter chloracetimidivorans</name>
    <dbReference type="NCBI Taxonomy" id="1921510"/>
    <lineage>
        <taxon>Bacteria</taxon>
        <taxon>Pseudomonadati</taxon>
        <taxon>Pseudomonadota</taxon>
        <taxon>Alphaproteobacteria</taxon>
        <taxon>Sphingomonadales</taxon>
        <taxon>Sphingomonadaceae</taxon>
        <taxon>Tardibacter</taxon>
    </lineage>
</organism>
<dbReference type="RefSeq" id="WP_072598213.1">
    <property type="nucleotide sequence ID" value="NZ_CP018221.1"/>
</dbReference>
<dbReference type="EMBL" id="CP018221">
    <property type="protein sequence ID" value="API60549.1"/>
    <property type="molecule type" value="Genomic_DNA"/>
</dbReference>